<sequence length="470" mass="54333">MAAHDVAFAAAEETDADLIVVGEPNRKAVSKSGWIIDSNTDVAVYFRNRSVEVKSIRRIAGCINIELKQCSLYCCYISPNIPMSRYMEYIDAVFDQARNSSKAIVMGDLNSKSVEWGSSYTDRRGIYLTEHIAASNLVILNQGDTPTFVRGEYQSHIDITIATQSTASEVIDWKVLNTETLSDHRHILIETTWKTRCKPKYGQKSIIYQSILKEEIRTSFATENTPSMLFDEYIETVRKINKKCQVRRDADQRLRLYWWNSDIEQKRKECLKMRRQITREAKRRRLSDQDREGINKTYRELKQQLRNLIRRAKIKAWKDLCDELEADIWGDGYKIAMKSYQMETKSNSNNTNISEHSISLEDQEDNTSVGIPNNINASDIDNETCSKLKGDAIGDTLYSESFVLKTLIQFSDLKWSQQVEEDLCFLWDMTIEKDVCKYLFNMSYPSLACSAIIKYKESRFREIVIGILPT</sequence>
<evidence type="ECO:0000313" key="3">
    <source>
        <dbReference type="Proteomes" id="UP000410492"/>
    </source>
</evidence>
<dbReference type="Proteomes" id="UP000410492">
    <property type="component" value="Unassembled WGS sequence"/>
</dbReference>
<reference evidence="2 3" key="1">
    <citation type="submission" date="2019-01" db="EMBL/GenBank/DDBJ databases">
        <authorList>
            <person name="Sayadi A."/>
        </authorList>
    </citation>
    <scope>NUCLEOTIDE SEQUENCE [LARGE SCALE GENOMIC DNA]</scope>
</reference>
<dbReference type="OrthoDB" id="6780406at2759"/>
<proteinExistence type="predicted"/>
<organism evidence="2 3">
    <name type="scientific">Callosobruchus maculatus</name>
    <name type="common">Southern cowpea weevil</name>
    <name type="synonym">Pulse bruchid</name>
    <dbReference type="NCBI Taxonomy" id="64391"/>
    <lineage>
        <taxon>Eukaryota</taxon>
        <taxon>Metazoa</taxon>
        <taxon>Ecdysozoa</taxon>
        <taxon>Arthropoda</taxon>
        <taxon>Hexapoda</taxon>
        <taxon>Insecta</taxon>
        <taxon>Pterygota</taxon>
        <taxon>Neoptera</taxon>
        <taxon>Endopterygota</taxon>
        <taxon>Coleoptera</taxon>
        <taxon>Polyphaga</taxon>
        <taxon>Cucujiformia</taxon>
        <taxon>Chrysomeloidea</taxon>
        <taxon>Chrysomelidae</taxon>
        <taxon>Bruchinae</taxon>
        <taxon>Bruchini</taxon>
        <taxon>Callosobruchus</taxon>
    </lineage>
</organism>
<dbReference type="CDD" id="cd09077">
    <property type="entry name" value="R1-I-EN"/>
    <property type="match status" value="1"/>
</dbReference>
<dbReference type="InterPro" id="IPR005135">
    <property type="entry name" value="Endo/exonuclease/phosphatase"/>
</dbReference>
<dbReference type="PANTHER" id="PTHR33273">
    <property type="entry name" value="DOMAIN-CONTAINING PROTEIN, PUTATIVE-RELATED"/>
    <property type="match status" value="1"/>
</dbReference>
<name>A0A653DRR9_CALMS</name>
<dbReference type="InterPro" id="IPR036691">
    <property type="entry name" value="Endo/exonu/phosph_ase_sf"/>
</dbReference>
<evidence type="ECO:0000259" key="1">
    <source>
        <dbReference type="Pfam" id="PF14529"/>
    </source>
</evidence>
<dbReference type="Pfam" id="PF14529">
    <property type="entry name" value="Exo_endo_phos_2"/>
    <property type="match status" value="1"/>
</dbReference>
<accession>A0A653DRR9</accession>
<dbReference type="EMBL" id="CAACVG010014226">
    <property type="protein sequence ID" value="VEN62894.1"/>
    <property type="molecule type" value="Genomic_DNA"/>
</dbReference>
<protein>
    <recommendedName>
        <fullName evidence="1">Endonuclease/exonuclease/phosphatase domain-containing protein</fullName>
    </recommendedName>
</protein>
<evidence type="ECO:0000313" key="2">
    <source>
        <dbReference type="EMBL" id="VEN62894.1"/>
    </source>
</evidence>
<dbReference type="PANTHER" id="PTHR33273:SF4">
    <property type="entry name" value="ENDONUCLEASE_EXONUCLEASE_PHOSPHATASE DOMAIN-CONTAINING PROTEIN"/>
    <property type="match status" value="1"/>
</dbReference>
<dbReference type="GO" id="GO:0003824">
    <property type="term" value="F:catalytic activity"/>
    <property type="evidence" value="ECO:0007669"/>
    <property type="project" value="InterPro"/>
</dbReference>
<dbReference type="SUPFAM" id="SSF56219">
    <property type="entry name" value="DNase I-like"/>
    <property type="match status" value="1"/>
</dbReference>
<keyword evidence="3" id="KW-1185">Reference proteome</keyword>
<dbReference type="Gene3D" id="3.60.10.10">
    <property type="entry name" value="Endonuclease/exonuclease/phosphatase"/>
    <property type="match status" value="1"/>
</dbReference>
<dbReference type="AlphaFoldDB" id="A0A653DRR9"/>
<feature type="domain" description="Endonuclease/exonuclease/phosphatase" evidence="1">
    <location>
        <begin position="72"/>
        <end position="187"/>
    </location>
</feature>
<gene>
    <name evidence="2" type="ORF">CALMAC_LOCUS19879</name>
</gene>